<evidence type="ECO:0000259" key="2">
    <source>
        <dbReference type="Pfam" id="PF22807"/>
    </source>
</evidence>
<proteinExistence type="predicted"/>
<feature type="signal peptide" evidence="1">
    <location>
        <begin position="1"/>
        <end position="36"/>
    </location>
</feature>
<reference evidence="3 4" key="1">
    <citation type="submission" date="2020-07" db="EMBL/GenBank/DDBJ databases">
        <title>Novel species isolated from subtropical streams in China.</title>
        <authorList>
            <person name="Lu H."/>
        </authorList>
    </citation>
    <scope>NUCLEOTIDE SEQUENCE [LARGE SCALE GENOMIC DNA]</scope>
    <source>
        <strain evidence="3 4">FT3S</strain>
    </source>
</reference>
<comment type="caution">
    <text evidence="3">The sequence shown here is derived from an EMBL/GenBank/DDBJ whole genome shotgun (WGS) entry which is preliminary data.</text>
</comment>
<dbReference type="AlphaFoldDB" id="A0A7W2I7U8"/>
<gene>
    <name evidence="3" type="ORF">H3H36_15850</name>
</gene>
<keyword evidence="4" id="KW-1185">Reference proteome</keyword>
<dbReference type="Gene3D" id="2.120.10.30">
    <property type="entry name" value="TolB, C-terminal domain"/>
    <property type="match status" value="1"/>
</dbReference>
<dbReference type="RefSeq" id="WP_182219064.1">
    <property type="nucleotide sequence ID" value="NZ_JACEZS010000013.1"/>
</dbReference>
<accession>A0A7W2I7U8</accession>
<feature type="chain" id="PRO_5030844089" evidence="1">
    <location>
        <begin position="37"/>
        <end position="449"/>
    </location>
</feature>
<dbReference type="Proteomes" id="UP000566711">
    <property type="component" value="Unassembled WGS sequence"/>
</dbReference>
<dbReference type="PANTHER" id="PTHR19328">
    <property type="entry name" value="HEDGEHOG-INTERACTING PROTEIN"/>
    <property type="match status" value="1"/>
</dbReference>
<keyword evidence="1" id="KW-0732">Signal</keyword>
<dbReference type="PANTHER" id="PTHR19328:SF55">
    <property type="entry name" value="BLR6566 PROTEIN"/>
    <property type="match status" value="1"/>
</dbReference>
<dbReference type="Pfam" id="PF22807">
    <property type="entry name" value="TrAA12"/>
    <property type="match status" value="2"/>
</dbReference>
<feature type="domain" description="Pyrroloquinoline quinone-dependent pyranose dehydrogenase beta-propeller" evidence="2">
    <location>
        <begin position="339"/>
        <end position="445"/>
    </location>
</feature>
<dbReference type="EMBL" id="JACEZS010000013">
    <property type="protein sequence ID" value="MBA5606829.1"/>
    <property type="molecule type" value="Genomic_DNA"/>
</dbReference>
<name>A0A7W2I7U8_9BURK</name>
<dbReference type="InterPro" id="IPR054539">
    <property type="entry name" value="Beta-prop_PDH"/>
</dbReference>
<dbReference type="PROSITE" id="PS51257">
    <property type="entry name" value="PROKAR_LIPOPROTEIN"/>
    <property type="match status" value="1"/>
</dbReference>
<dbReference type="InterPro" id="IPR011042">
    <property type="entry name" value="6-blade_b-propeller_TolB-like"/>
</dbReference>
<sequence length="449" mass="48281">MLSPRPARAHWPQWRLRQFPLPALWALACVSALAQAQYPPGFGPHPDLPEPVRALIPTVAVAPVARWQGDEHPVPAAGFQVQAYARGLDHPRWLYVLPNGDVLVAETNAPAKANAGHGVRGMITRHLMKKAGAGVVSADRITLLRGVGADGMAAERTVFLEQLASPFGMALAGNKLYVANTNAVLRFDYREGQTSIATPGANVLDLPAGPQNQHWARNLLAAPDGRTLYIGVGSSSNVGENGPQAETGRAAIWQYDTASGKARPYATGLRNPVGMDWEPHSGQLWTTVNERDELGDELVPDYMTAVHDGAFYGWPYSYFGAHADPRVTPARPDLVARASVPDYALGAHTASLGLAFYRGELFPPSYRDGVFVGQHGSWNRRPPSGYKVIFVPFANGAPSGPPRDFLIGFLDRKGTAHGRPVGVAVARDGALLVADDVGNTVWRITPKAR</sequence>
<evidence type="ECO:0000313" key="4">
    <source>
        <dbReference type="Proteomes" id="UP000566711"/>
    </source>
</evidence>
<dbReference type="InterPro" id="IPR011041">
    <property type="entry name" value="Quinoprot_gluc/sorb_DH_b-prop"/>
</dbReference>
<organism evidence="3 4">
    <name type="scientific">Rugamonas fusca</name>
    <dbReference type="NCBI Taxonomy" id="2758568"/>
    <lineage>
        <taxon>Bacteria</taxon>
        <taxon>Pseudomonadati</taxon>
        <taxon>Pseudomonadota</taxon>
        <taxon>Betaproteobacteria</taxon>
        <taxon>Burkholderiales</taxon>
        <taxon>Oxalobacteraceae</taxon>
        <taxon>Telluria group</taxon>
        <taxon>Rugamonas</taxon>
    </lineage>
</organism>
<evidence type="ECO:0000313" key="3">
    <source>
        <dbReference type="EMBL" id="MBA5606829.1"/>
    </source>
</evidence>
<feature type="domain" description="Pyrroloquinoline quinone-dependent pyranose dehydrogenase beta-propeller" evidence="2">
    <location>
        <begin position="75"/>
        <end position="296"/>
    </location>
</feature>
<dbReference type="SUPFAM" id="SSF50952">
    <property type="entry name" value="Soluble quinoprotein glucose dehydrogenase"/>
    <property type="match status" value="1"/>
</dbReference>
<protein>
    <submittedName>
        <fullName evidence="3">Sorbosone dehydrogenase family protein</fullName>
    </submittedName>
</protein>
<evidence type="ECO:0000256" key="1">
    <source>
        <dbReference type="SAM" id="SignalP"/>
    </source>
</evidence>